<dbReference type="AlphaFoldDB" id="A0A316DDK8"/>
<keyword evidence="2" id="KW-0547">Nucleotide-binding</keyword>
<dbReference type="InterPro" id="IPR003439">
    <property type="entry name" value="ABC_transporter-like_ATP-bd"/>
</dbReference>
<dbReference type="PANTHER" id="PTHR45772:SF3">
    <property type="entry name" value="ABC TRANSPORTER ATP-BINDING PROTEIN"/>
    <property type="match status" value="1"/>
</dbReference>
<evidence type="ECO:0000259" key="4">
    <source>
        <dbReference type="PROSITE" id="PS50893"/>
    </source>
</evidence>
<proteinExistence type="predicted"/>
<dbReference type="PANTHER" id="PTHR45772">
    <property type="entry name" value="CONSERVED COMPONENT OF ABC TRANSPORTER FOR NATURAL AMINO ACIDS-RELATED"/>
    <property type="match status" value="1"/>
</dbReference>
<dbReference type="PROSITE" id="PS00211">
    <property type="entry name" value="ABC_TRANSPORTER_1"/>
    <property type="match status" value="1"/>
</dbReference>
<dbReference type="InterPro" id="IPR003593">
    <property type="entry name" value="AAA+_ATPase"/>
</dbReference>
<comment type="caution">
    <text evidence="5">The sequence shown here is derived from an EMBL/GenBank/DDBJ whole genome shotgun (WGS) entry which is preliminary data.</text>
</comment>
<evidence type="ECO:0000313" key="6">
    <source>
        <dbReference type="Proteomes" id="UP000245634"/>
    </source>
</evidence>
<dbReference type="Pfam" id="PF12399">
    <property type="entry name" value="BCA_ABC_TP_C"/>
    <property type="match status" value="1"/>
</dbReference>
<dbReference type="CDD" id="cd03219">
    <property type="entry name" value="ABC_Mj1267_LivG_branched"/>
    <property type="match status" value="1"/>
</dbReference>
<dbReference type="GO" id="GO:0016887">
    <property type="term" value="F:ATP hydrolysis activity"/>
    <property type="evidence" value="ECO:0007669"/>
    <property type="project" value="InterPro"/>
</dbReference>
<dbReference type="GO" id="GO:0005886">
    <property type="term" value="C:plasma membrane"/>
    <property type="evidence" value="ECO:0007669"/>
    <property type="project" value="TreeGrafter"/>
</dbReference>
<gene>
    <name evidence="5" type="ORF">C7459_103249</name>
</gene>
<protein>
    <submittedName>
        <fullName evidence="5">Amino acid/amide ABC transporter ATP-binding protein 1 (HAAT family)</fullName>
    </submittedName>
</protein>
<dbReference type="InterPro" id="IPR027417">
    <property type="entry name" value="P-loop_NTPase"/>
</dbReference>
<evidence type="ECO:0000256" key="3">
    <source>
        <dbReference type="ARBA" id="ARBA00022840"/>
    </source>
</evidence>
<dbReference type="RefSeq" id="WP_109687006.1">
    <property type="nucleotide sequence ID" value="NZ_QGGL01000003.1"/>
</dbReference>
<evidence type="ECO:0000256" key="1">
    <source>
        <dbReference type="ARBA" id="ARBA00022448"/>
    </source>
</evidence>
<dbReference type="InterPro" id="IPR017871">
    <property type="entry name" value="ABC_transporter-like_CS"/>
</dbReference>
<dbReference type="OrthoDB" id="9805514at2"/>
<dbReference type="EMBL" id="QGGL01000003">
    <property type="protein sequence ID" value="PWK15708.1"/>
    <property type="molecule type" value="Genomic_DNA"/>
</dbReference>
<keyword evidence="1" id="KW-0813">Transport</keyword>
<dbReference type="GO" id="GO:0005524">
    <property type="term" value="F:ATP binding"/>
    <property type="evidence" value="ECO:0007669"/>
    <property type="project" value="UniProtKB-KW"/>
</dbReference>
<dbReference type="PROSITE" id="PS50893">
    <property type="entry name" value="ABC_TRANSPORTER_2"/>
    <property type="match status" value="1"/>
</dbReference>
<feature type="domain" description="ABC transporter" evidence="4">
    <location>
        <begin position="6"/>
        <end position="249"/>
    </location>
</feature>
<dbReference type="InterPro" id="IPR051120">
    <property type="entry name" value="ABC_AA/LPS_Transport"/>
</dbReference>
<accession>A0A316DDK8</accession>
<sequence length="257" mass="28010">MAQPILETSGLTIQFGGHVAVNGIDFSVQPQTFTSIIGPNGAGKTTFFNLLSGQLRPTAGTVKFNGRDITGLPVHERTKLGIGRSFQITNVFPNLTVLENVRMAAQAVGGGSFRLFSHYKRFKQYEVTAMKLLAKVHLDNKADQLAKNLSHGDKRKLEIAILLALEPKMLLLDEPTAGMSLEEVPSIIEVIRELKSSGEHTILLIEHKIDMVLDLSDSLAVLFNGRLLTHGTPDEIMSNELVQTAYLGGLYDDAATS</sequence>
<dbReference type="InterPro" id="IPR032823">
    <property type="entry name" value="BCA_ABC_TP_C"/>
</dbReference>
<dbReference type="SMART" id="SM00382">
    <property type="entry name" value="AAA"/>
    <property type="match status" value="1"/>
</dbReference>
<dbReference type="Pfam" id="PF00005">
    <property type="entry name" value="ABC_tran"/>
    <property type="match status" value="1"/>
</dbReference>
<dbReference type="SUPFAM" id="SSF52540">
    <property type="entry name" value="P-loop containing nucleoside triphosphate hydrolases"/>
    <property type="match status" value="1"/>
</dbReference>
<reference evidence="5 6" key="1">
    <citation type="submission" date="2018-05" db="EMBL/GenBank/DDBJ databases">
        <title>Genomic Encyclopedia of Type Strains, Phase IV (KMG-IV): sequencing the most valuable type-strain genomes for metagenomic binning, comparative biology and taxonomic classification.</title>
        <authorList>
            <person name="Goeker M."/>
        </authorList>
    </citation>
    <scope>NUCLEOTIDE SEQUENCE [LARGE SCALE GENOMIC DNA]</scope>
    <source>
        <strain evidence="5 6">DSM 18773</strain>
    </source>
</reference>
<evidence type="ECO:0000313" key="5">
    <source>
        <dbReference type="EMBL" id="PWK15708.1"/>
    </source>
</evidence>
<dbReference type="FunFam" id="3.40.50.300:FF:000421">
    <property type="entry name" value="Branched-chain amino acid ABC transporter ATP-binding protein"/>
    <property type="match status" value="1"/>
</dbReference>
<keyword evidence="3 5" id="KW-0067">ATP-binding</keyword>
<dbReference type="Gene3D" id="3.40.50.300">
    <property type="entry name" value="P-loop containing nucleotide triphosphate hydrolases"/>
    <property type="match status" value="1"/>
</dbReference>
<name>A0A316DDK8_9BACL</name>
<keyword evidence="6" id="KW-1185">Reference proteome</keyword>
<dbReference type="Proteomes" id="UP000245634">
    <property type="component" value="Unassembled WGS sequence"/>
</dbReference>
<organism evidence="5 6">
    <name type="scientific">Tumebacillus permanentifrigoris</name>
    <dbReference type="NCBI Taxonomy" id="378543"/>
    <lineage>
        <taxon>Bacteria</taxon>
        <taxon>Bacillati</taxon>
        <taxon>Bacillota</taxon>
        <taxon>Bacilli</taxon>
        <taxon>Bacillales</taxon>
        <taxon>Alicyclobacillaceae</taxon>
        <taxon>Tumebacillus</taxon>
    </lineage>
</organism>
<evidence type="ECO:0000256" key="2">
    <source>
        <dbReference type="ARBA" id="ARBA00022741"/>
    </source>
</evidence>